<reference evidence="2" key="1">
    <citation type="journal article" date="2011" name="Mol. Biol. Evol.">
        <title>The Organellar Genome and Metabolic Potential of the Hydrogen-Producing Mitochondrion of Nyctotherus ovalis.</title>
        <authorList>
            <person name="de Graaf R.M."/>
            <person name="Ricard G."/>
            <person name="van Alen T.A."/>
            <person name="Duarte I."/>
            <person name="Dutilh B.E."/>
            <person name="Burgtorf C."/>
            <person name="Kuiper J.W."/>
            <person name="van der Staay G.W."/>
            <person name="Tielens A.G."/>
            <person name="Huynen M.A."/>
            <person name="Hackstein J.H."/>
        </authorList>
    </citation>
    <scope>NUCLEOTIDE SEQUENCE</scope>
</reference>
<protein>
    <submittedName>
        <fullName evidence="2">Uncharacterized protein orf110</fullName>
    </submittedName>
</protein>
<keyword evidence="1" id="KW-0812">Transmembrane</keyword>
<gene>
    <name evidence="2" type="primary">orf110</name>
</gene>
<name>F1AAK0_NYCOV</name>
<dbReference type="EMBL" id="GU057832">
    <property type="protein sequence ID" value="ADN85878.1"/>
    <property type="molecule type" value="Genomic_DNA"/>
</dbReference>
<sequence>MASFACAPTLIKLLFILIFIGAAVPGTLLFSIEFLVQLAANATPFNFILFILMQTLVTIWSKNVWWSLWGGDVLRSSWQKPINLDTAELVLLLILVLYAIPPIFFIDMLV</sequence>
<organism evidence="2">
    <name type="scientific">Nyctotherus ovalis</name>
    <name type="common">Ciliate protozoan</name>
    <dbReference type="NCBI Taxonomy" id="70075"/>
    <lineage>
        <taxon>Eukaryota</taxon>
        <taxon>Sar</taxon>
        <taxon>Alveolata</taxon>
        <taxon>Ciliophora</taxon>
        <taxon>Intramacronucleata</taxon>
        <taxon>Armophorea</taxon>
        <taxon>Clevelandellida</taxon>
        <taxon>Nyctotheridae</taxon>
        <taxon>Nyctotherus</taxon>
    </lineage>
</organism>
<evidence type="ECO:0000256" key="1">
    <source>
        <dbReference type="SAM" id="Phobius"/>
    </source>
</evidence>
<accession>F1AAK0</accession>
<feature type="transmembrane region" description="Helical" evidence="1">
    <location>
        <begin position="47"/>
        <end position="69"/>
    </location>
</feature>
<feature type="transmembrane region" description="Helical" evidence="1">
    <location>
        <begin position="13"/>
        <end position="35"/>
    </location>
</feature>
<evidence type="ECO:0000313" key="2">
    <source>
        <dbReference type="EMBL" id="ADN85878.1"/>
    </source>
</evidence>
<keyword evidence="1" id="KW-0472">Membrane</keyword>
<keyword evidence="2" id="KW-0496">Mitochondrion</keyword>
<geneLocation type="mitochondrion" evidence="2"/>
<dbReference type="AlphaFoldDB" id="F1AAK0"/>
<keyword evidence="1" id="KW-1133">Transmembrane helix</keyword>
<proteinExistence type="predicted"/>
<feature type="transmembrane region" description="Helical" evidence="1">
    <location>
        <begin position="89"/>
        <end position="109"/>
    </location>
</feature>